<dbReference type="EMBL" id="KV419434">
    <property type="protein sequence ID" value="KZS88714.1"/>
    <property type="molecule type" value="Genomic_DNA"/>
</dbReference>
<dbReference type="AlphaFoldDB" id="A0A164PGV2"/>
<name>A0A164PGV2_9AGAM</name>
<reference evidence="2 3" key="1">
    <citation type="journal article" date="2016" name="Mol. Biol. Evol.">
        <title>Comparative Genomics of Early-Diverging Mushroom-Forming Fungi Provides Insights into the Origins of Lignocellulose Decay Capabilities.</title>
        <authorList>
            <person name="Nagy L.G."/>
            <person name="Riley R."/>
            <person name="Tritt A."/>
            <person name="Adam C."/>
            <person name="Daum C."/>
            <person name="Floudas D."/>
            <person name="Sun H."/>
            <person name="Yadav J.S."/>
            <person name="Pangilinan J."/>
            <person name="Larsson K.H."/>
            <person name="Matsuura K."/>
            <person name="Barry K."/>
            <person name="Labutti K."/>
            <person name="Kuo R."/>
            <person name="Ohm R.A."/>
            <person name="Bhattacharya S.S."/>
            <person name="Shirouzu T."/>
            <person name="Yoshinaga Y."/>
            <person name="Martin F.M."/>
            <person name="Grigoriev I.V."/>
            <person name="Hibbett D.S."/>
        </authorList>
    </citation>
    <scope>NUCLEOTIDE SEQUENCE [LARGE SCALE GENOMIC DNA]</scope>
    <source>
        <strain evidence="2 3">HHB9708</strain>
    </source>
</reference>
<keyword evidence="3" id="KW-1185">Reference proteome</keyword>
<protein>
    <submittedName>
        <fullName evidence="2">Uncharacterized protein</fullName>
    </submittedName>
</protein>
<feature type="signal peptide" evidence="1">
    <location>
        <begin position="1"/>
        <end position="23"/>
    </location>
</feature>
<accession>A0A164PGV2</accession>
<evidence type="ECO:0000313" key="3">
    <source>
        <dbReference type="Proteomes" id="UP000076722"/>
    </source>
</evidence>
<dbReference type="Proteomes" id="UP000076722">
    <property type="component" value="Unassembled WGS sequence"/>
</dbReference>
<sequence length="163" mass="19162">MGILCRLSTRAVVDFLLLQALLGGRDDARLEPSESMSMPTTIFSLRAMWLDNGRVQRRFAFLPFLEFLDVAGWIYIRVEEEQWTSIFHLQISPAPLHSSTPLLQLLATLKAQLEQYILEYGQEEKIGRYRKRKREETRTYFPRRTSRLRDLWRECPAGVDERA</sequence>
<proteinExistence type="predicted"/>
<feature type="chain" id="PRO_5007852311" evidence="1">
    <location>
        <begin position="24"/>
        <end position="163"/>
    </location>
</feature>
<gene>
    <name evidence="2" type="ORF">SISNIDRAFT_256306</name>
</gene>
<keyword evidence="1" id="KW-0732">Signal</keyword>
<organism evidence="2 3">
    <name type="scientific">Sistotremastrum niveocremeum HHB9708</name>
    <dbReference type="NCBI Taxonomy" id="1314777"/>
    <lineage>
        <taxon>Eukaryota</taxon>
        <taxon>Fungi</taxon>
        <taxon>Dikarya</taxon>
        <taxon>Basidiomycota</taxon>
        <taxon>Agaricomycotina</taxon>
        <taxon>Agaricomycetes</taxon>
        <taxon>Sistotremastrales</taxon>
        <taxon>Sistotremastraceae</taxon>
        <taxon>Sertulicium</taxon>
        <taxon>Sertulicium niveocremeum</taxon>
    </lineage>
</organism>
<evidence type="ECO:0000256" key="1">
    <source>
        <dbReference type="SAM" id="SignalP"/>
    </source>
</evidence>
<evidence type="ECO:0000313" key="2">
    <source>
        <dbReference type="EMBL" id="KZS88714.1"/>
    </source>
</evidence>